<accession>A0ABQ9XT94</accession>
<reference evidence="1 2" key="1">
    <citation type="journal article" date="2022" name="bioRxiv">
        <title>Genomics of Preaxostyla Flagellates Illuminates Evolutionary Transitions and the Path Towards Mitochondrial Loss.</title>
        <authorList>
            <person name="Novak L.V.F."/>
            <person name="Treitli S.C."/>
            <person name="Pyrih J."/>
            <person name="Halakuc P."/>
            <person name="Pipaliya S.V."/>
            <person name="Vacek V."/>
            <person name="Brzon O."/>
            <person name="Soukal P."/>
            <person name="Eme L."/>
            <person name="Dacks J.B."/>
            <person name="Karnkowska A."/>
            <person name="Elias M."/>
            <person name="Hampl V."/>
        </authorList>
    </citation>
    <scope>NUCLEOTIDE SEQUENCE [LARGE SCALE GENOMIC DNA]</scope>
    <source>
        <strain evidence="1">NAU3</strain>
        <tissue evidence="1">Gut</tissue>
    </source>
</reference>
<dbReference type="Proteomes" id="UP001281761">
    <property type="component" value="Unassembled WGS sequence"/>
</dbReference>
<sequence length="472" mass="52882">MNGTHHWMIIRQFDITFSSTLSSQMDFWIESQDSILCRFVDCFLTSIITSLCASLSEKVDRASLSQFVASLQILPQTHQTQAAISFSIKQPPILSSSEPSQPYSAPSPRQVTFSIPLPSEIGLSLQSVNNDTLTFSASDSILDVGCSNVNTLMTSRITRLVNILTHLPSLSFPSLCICVDTINRHIIHPKGHHSDQLSLIELISLHNPLLISFTFLLQSLVHSLHLHPPLVLLLDTSLRQLLETPSHSHSLMLSILIILRTLHSQNQDMSLSQLLPQGTSSSDLLTSPIDAVSLILHLHEMFSFLATPIDHSLSQMSPHHCWQLLITFAPFLLISTLPHIRGSEDEWLSMRQKWREIPQNLHRLSARRNFDLVSIESAISIASNFSWSQSQTHSPIDTIAVVLLVLPFCYPSQIQTLYSKISANEASHHRKLEPFFMTALAAIPDTMQSWILQQNVNATTSQHSQATQPRPR</sequence>
<organism evidence="1 2">
    <name type="scientific">Blattamonas nauphoetae</name>
    <dbReference type="NCBI Taxonomy" id="2049346"/>
    <lineage>
        <taxon>Eukaryota</taxon>
        <taxon>Metamonada</taxon>
        <taxon>Preaxostyla</taxon>
        <taxon>Oxymonadida</taxon>
        <taxon>Blattamonas</taxon>
    </lineage>
</organism>
<comment type="caution">
    <text evidence="1">The sequence shown here is derived from an EMBL/GenBank/DDBJ whole genome shotgun (WGS) entry which is preliminary data.</text>
</comment>
<evidence type="ECO:0000313" key="1">
    <source>
        <dbReference type="EMBL" id="KAK2954705.1"/>
    </source>
</evidence>
<gene>
    <name evidence="1" type="ORF">BLNAU_10361</name>
</gene>
<name>A0ABQ9XT94_9EUKA</name>
<keyword evidence="2" id="KW-1185">Reference proteome</keyword>
<evidence type="ECO:0000313" key="2">
    <source>
        <dbReference type="Proteomes" id="UP001281761"/>
    </source>
</evidence>
<proteinExistence type="predicted"/>
<dbReference type="EMBL" id="JARBJD010000075">
    <property type="protein sequence ID" value="KAK2954705.1"/>
    <property type="molecule type" value="Genomic_DNA"/>
</dbReference>
<protein>
    <submittedName>
        <fullName evidence="1">Uncharacterized protein</fullName>
    </submittedName>
</protein>